<keyword evidence="7" id="KW-0695">RNA-directed DNA polymerase</keyword>
<dbReference type="PANTHER" id="PTHR42648">
    <property type="entry name" value="TRANSPOSASE, PUTATIVE-RELATED"/>
    <property type="match status" value="1"/>
</dbReference>
<keyword evidence="2" id="KW-0479">Metal-binding</keyword>
<keyword evidence="5" id="KW-0460">Magnesium</keyword>
<feature type="region of interest" description="Disordered" evidence="11">
    <location>
        <begin position="514"/>
        <end position="573"/>
    </location>
</feature>
<evidence type="ECO:0000259" key="13">
    <source>
        <dbReference type="Pfam" id="PF25597"/>
    </source>
</evidence>
<evidence type="ECO:0000256" key="11">
    <source>
        <dbReference type="SAM" id="MobiDB-lite"/>
    </source>
</evidence>
<feature type="compositionally biased region" description="Polar residues" evidence="11">
    <location>
        <begin position="282"/>
        <end position="298"/>
    </location>
</feature>
<evidence type="ECO:0000256" key="6">
    <source>
        <dbReference type="ARBA" id="ARBA00022908"/>
    </source>
</evidence>
<protein>
    <submittedName>
        <fullName evidence="14">Retrovirus-related Pol polyprotein from transposon TNT 1-94</fullName>
    </submittedName>
</protein>
<keyword evidence="8" id="KW-0548">Nucleotidyltransferase</keyword>
<dbReference type="GO" id="GO:0003887">
    <property type="term" value="F:DNA-directed DNA polymerase activity"/>
    <property type="evidence" value="ECO:0007669"/>
    <property type="project" value="UniProtKB-KW"/>
</dbReference>
<gene>
    <name evidence="14" type="ORF">Tci_042854</name>
</gene>
<dbReference type="AlphaFoldDB" id="A0A6L2MA26"/>
<evidence type="ECO:0000256" key="10">
    <source>
        <dbReference type="ARBA" id="ARBA00023268"/>
    </source>
</evidence>
<evidence type="ECO:0000256" key="3">
    <source>
        <dbReference type="ARBA" id="ARBA00022759"/>
    </source>
</evidence>
<keyword evidence="4" id="KW-0378">Hydrolase</keyword>
<keyword evidence="1" id="KW-0540">Nuclease</keyword>
<feature type="domain" description="Retroviral polymerase SH3-like" evidence="13">
    <location>
        <begin position="393"/>
        <end position="443"/>
    </location>
</feature>
<dbReference type="Pfam" id="PF07727">
    <property type="entry name" value="RVT_2"/>
    <property type="match status" value="1"/>
</dbReference>
<dbReference type="GO" id="GO:0006310">
    <property type="term" value="P:DNA recombination"/>
    <property type="evidence" value="ECO:0007669"/>
    <property type="project" value="UniProtKB-KW"/>
</dbReference>
<feature type="domain" description="Reverse transcriptase Ty1/copia-type" evidence="12">
    <location>
        <begin position="605"/>
        <end position="653"/>
    </location>
</feature>
<dbReference type="GO" id="GO:0015074">
    <property type="term" value="P:DNA integration"/>
    <property type="evidence" value="ECO:0007669"/>
    <property type="project" value="UniProtKB-KW"/>
</dbReference>
<keyword evidence="8" id="KW-0239">DNA-directed DNA polymerase</keyword>
<comment type="caution">
    <text evidence="14">The sequence shown here is derived from an EMBL/GenBank/DDBJ whole genome shotgun (WGS) entry which is preliminary data.</text>
</comment>
<proteinExistence type="predicted"/>
<keyword evidence="6" id="KW-0229">DNA integration</keyword>
<feature type="region of interest" description="Disordered" evidence="11">
    <location>
        <begin position="271"/>
        <end position="298"/>
    </location>
</feature>
<keyword evidence="9" id="KW-0233">DNA recombination</keyword>
<feature type="compositionally biased region" description="Basic and acidic residues" evidence="11">
    <location>
        <begin position="271"/>
        <end position="281"/>
    </location>
</feature>
<name>A0A6L2MA26_TANCI</name>
<evidence type="ECO:0000256" key="9">
    <source>
        <dbReference type="ARBA" id="ARBA00023172"/>
    </source>
</evidence>
<dbReference type="InterPro" id="IPR039537">
    <property type="entry name" value="Retrotran_Ty1/copia-like"/>
</dbReference>
<feature type="compositionally biased region" description="Low complexity" evidence="11">
    <location>
        <begin position="556"/>
        <end position="573"/>
    </location>
</feature>
<evidence type="ECO:0000256" key="2">
    <source>
        <dbReference type="ARBA" id="ARBA00022723"/>
    </source>
</evidence>
<keyword evidence="10" id="KW-0511">Multifunctional enzyme</keyword>
<keyword evidence="3" id="KW-0255">Endonuclease</keyword>
<feature type="compositionally biased region" description="Basic and acidic residues" evidence="11">
    <location>
        <begin position="529"/>
        <end position="542"/>
    </location>
</feature>
<evidence type="ECO:0000256" key="1">
    <source>
        <dbReference type="ARBA" id="ARBA00022722"/>
    </source>
</evidence>
<evidence type="ECO:0000256" key="8">
    <source>
        <dbReference type="ARBA" id="ARBA00022932"/>
    </source>
</evidence>
<evidence type="ECO:0000259" key="12">
    <source>
        <dbReference type="Pfam" id="PF07727"/>
    </source>
</evidence>
<dbReference type="GO" id="GO:0003964">
    <property type="term" value="F:RNA-directed DNA polymerase activity"/>
    <property type="evidence" value="ECO:0007669"/>
    <property type="project" value="UniProtKB-KW"/>
</dbReference>
<dbReference type="Pfam" id="PF25597">
    <property type="entry name" value="SH3_retrovirus"/>
    <property type="match status" value="1"/>
</dbReference>
<evidence type="ECO:0000256" key="5">
    <source>
        <dbReference type="ARBA" id="ARBA00022842"/>
    </source>
</evidence>
<dbReference type="InterPro" id="IPR013103">
    <property type="entry name" value="RVT_2"/>
</dbReference>
<keyword evidence="8" id="KW-0808">Transferase</keyword>
<sequence length="1136" mass="128604">MVQPCQKTHVLEGVVEAMPITSAEDKAQRRLEVKVRSTLIMGIPNEHQLKFNSIKDAKLVLEVVEKRFGFTIFQSNSPQLAHEDLQQIHPDDIEEMDLRWQMAMLTVRAERFLKNTKRRLTVNTNENIGFNKSKVECYNCHKTRQRKLNKNKESSIRNMSVETPTSTALVSCGGLGGYDWSDQAEKGINYALVPYSSSSSDSDVSTCFKSCLKTVKLLKAQNDQLLKDFKKSELMVLGYKIGNCMPLKLDLSFIGLEEFVNEPVVEIRKSDEKVSDSKEENVSQTEMKTVKPSSNPQMDLQDKRVIDSGCSRHMKRNMSYLIDYEEIDGGYDAFGGNSKGGKITGKEADSTACYVQNKVLVVKPHNKTPYELFHGRTLTLSFMRLFGCPIIILNTIDHLGKFDGKVDEGFFVGYSLHSKAFRVFNNKTRIVEENLHIRFSETTPNVIGSGPNWLFDIDALTKIMNYEPIIVGTKSNGFAGTKASTNTGQSRKDTKSVQKYMLLPLWNADPLFSQNPKSYQDDGFSPSNDDGKKVDEDPRTESENEDQEKEDNASRTNNVNTAGTNNVNTAGTNSVNTAAANKVNTATGNTNIKLPDDPNDEDMDKSAFLYGKIEEEVYVCQPLGFKDLNFSDRVYKVKKALYGLHQAPRAWQVKRGQDTKIPQSSGPPTKVDDEAVYKEWGDKVKRAATTASSFEAEHDNASVSTLENGEIMIIATIDGRVKTISEASIRRHLKLEDSNGINSLPNAEIFEELALMGILVLENDLKQTKKVYSTAITKLIMRVKKLEHRVKIIQHRRRARVVISDDEVDLEDPSKKGRKIDMIDQDPSISLVQDEGTSWFQVDAETQEKQSGDTKILFDQEETTKLVEDFGSGEKGEKKVSTPNIRVSTANVSIAKVSIAATTRRIMYSRRSAQKRKDKGKAIVHEFNVEQEARSKSEQEQERIDFEAALNLQEQLDEREEVVAKVDQAHNIDWSDPAVIRQSHRSIQVFEDMLKNFNSDDLVKLWSLVQESFNSPGLTEDKEKELWVDLKMMFEPDEETLLELQRYMYDPLKWWLYDTCSVHHVFTERGQDIFILVEKDFPLTKGLATVMLCNKLRVDRHSKMYYPVSTARVILVLPVLIVTTARRTDAARNSTA</sequence>
<accession>A0A6L2MA26</accession>
<evidence type="ECO:0000256" key="7">
    <source>
        <dbReference type="ARBA" id="ARBA00022918"/>
    </source>
</evidence>
<dbReference type="InterPro" id="IPR057670">
    <property type="entry name" value="SH3_retrovirus"/>
</dbReference>
<reference evidence="14" key="1">
    <citation type="journal article" date="2019" name="Sci. Rep.">
        <title>Draft genome of Tanacetum cinerariifolium, the natural source of mosquito coil.</title>
        <authorList>
            <person name="Yamashiro T."/>
            <person name="Shiraishi A."/>
            <person name="Satake H."/>
            <person name="Nakayama K."/>
        </authorList>
    </citation>
    <scope>NUCLEOTIDE SEQUENCE</scope>
</reference>
<evidence type="ECO:0000313" key="14">
    <source>
        <dbReference type="EMBL" id="GEU70876.1"/>
    </source>
</evidence>
<dbReference type="GO" id="GO:0004519">
    <property type="term" value="F:endonuclease activity"/>
    <property type="evidence" value="ECO:0007669"/>
    <property type="project" value="UniProtKB-KW"/>
</dbReference>
<dbReference type="GO" id="GO:0016787">
    <property type="term" value="F:hydrolase activity"/>
    <property type="evidence" value="ECO:0007669"/>
    <property type="project" value="UniProtKB-KW"/>
</dbReference>
<dbReference type="GO" id="GO:0046872">
    <property type="term" value="F:metal ion binding"/>
    <property type="evidence" value="ECO:0007669"/>
    <property type="project" value="UniProtKB-KW"/>
</dbReference>
<dbReference type="PANTHER" id="PTHR42648:SF11">
    <property type="entry name" value="TRANSPOSON TY4-P GAG-POL POLYPROTEIN"/>
    <property type="match status" value="1"/>
</dbReference>
<organism evidence="14">
    <name type="scientific">Tanacetum cinerariifolium</name>
    <name type="common">Dalmatian daisy</name>
    <name type="synonym">Chrysanthemum cinerariifolium</name>
    <dbReference type="NCBI Taxonomy" id="118510"/>
    <lineage>
        <taxon>Eukaryota</taxon>
        <taxon>Viridiplantae</taxon>
        <taxon>Streptophyta</taxon>
        <taxon>Embryophyta</taxon>
        <taxon>Tracheophyta</taxon>
        <taxon>Spermatophyta</taxon>
        <taxon>Magnoliopsida</taxon>
        <taxon>eudicotyledons</taxon>
        <taxon>Gunneridae</taxon>
        <taxon>Pentapetalae</taxon>
        <taxon>asterids</taxon>
        <taxon>campanulids</taxon>
        <taxon>Asterales</taxon>
        <taxon>Asteraceae</taxon>
        <taxon>Asteroideae</taxon>
        <taxon>Anthemideae</taxon>
        <taxon>Anthemidinae</taxon>
        <taxon>Tanacetum</taxon>
    </lineage>
</organism>
<dbReference type="EMBL" id="BKCJ010006198">
    <property type="protein sequence ID" value="GEU70876.1"/>
    <property type="molecule type" value="Genomic_DNA"/>
</dbReference>
<evidence type="ECO:0000256" key="4">
    <source>
        <dbReference type="ARBA" id="ARBA00022801"/>
    </source>
</evidence>